<dbReference type="Proteomes" id="UP000503278">
    <property type="component" value="Chromosome"/>
</dbReference>
<keyword evidence="1" id="KW-1133">Transmembrane helix</keyword>
<protein>
    <submittedName>
        <fullName evidence="2">Uncharacterized protein</fullName>
    </submittedName>
</protein>
<keyword evidence="3" id="KW-1185">Reference proteome</keyword>
<organism evidence="2 3">
    <name type="scientific">Mucilaginibacter robiniae</name>
    <dbReference type="NCBI Taxonomy" id="2728022"/>
    <lineage>
        <taxon>Bacteria</taxon>
        <taxon>Pseudomonadati</taxon>
        <taxon>Bacteroidota</taxon>
        <taxon>Sphingobacteriia</taxon>
        <taxon>Sphingobacteriales</taxon>
        <taxon>Sphingobacteriaceae</taxon>
        <taxon>Mucilaginibacter</taxon>
    </lineage>
</organism>
<gene>
    <name evidence="2" type="ORF">HH214_20890</name>
</gene>
<sequence>MSVSEHSTVYKNLSQKTTEQLNEMLLDDRASYEPHVIETIKKILFERGISPDDVTRLVNEHNYRSSSSGISWKMGIGIGVVMIRVILLLDRCNRQNAYQAQTPLLDPDTSRLVVEQPWSPTYEQRVYDQIHLVAGSRYTTLQKKHEFAGCIVRKLKDQLPEGLSSIPKDSLRLIMNQDYSECAKMVGPIQMDRSWTPAMENNIKERLKHTSAVQKLDI</sequence>
<proteinExistence type="predicted"/>
<dbReference type="RefSeq" id="WP_169610898.1">
    <property type="nucleotide sequence ID" value="NZ_CP051682.1"/>
</dbReference>
<evidence type="ECO:0000313" key="3">
    <source>
        <dbReference type="Proteomes" id="UP000503278"/>
    </source>
</evidence>
<feature type="transmembrane region" description="Helical" evidence="1">
    <location>
        <begin position="70"/>
        <end position="89"/>
    </location>
</feature>
<dbReference type="EMBL" id="CP051682">
    <property type="protein sequence ID" value="QJD98156.1"/>
    <property type="molecule type" value="Genomic_DNA"/>
</dbReference>
<evidence type="ECO:0000256" key="1">
    <source>
        <dbReference type="SAM" id="Phobius"/>
    </source>
</evidence>
<dbReference type="AlphaFoldDB" id="A0A7L5ECK9"/>
<keyword evidence="1" id="KW-0812">Transmembrane</keyword>
<accession>A0A7L5ECK9</accession>
<keyword evidence="1" id="KW-0472">Membrane</keyword>
<reference evidence="2 3" key="1">
    <citation type="submission" date="2020-04" db="EMBL/GenBank/DDBJ databases">
        <title>Genome sequencing of novel species.</title>
        <authorList>
            <person name="Heo J."/>
            <person name="Kim S.-J."/>
            <person name="Kim J.-S."/>
            <person name="Hong S.-B."/>
            <person name="Kwon S.-W."/>
        </authorList>
    </citation>
    <scope>NUCLEOTIDE SEQUENCE [LARGE SCALE GENOMIC DNA]</scope>
    <source>
        <strain evidence="2 3">F39-2</strain>
    </source>
</reference>
<dbReference type="KEGG" id="mrob:HH214_20890"/>
<name>A0A7L5ECK9_9SPHI</name>
<evidence type="ECO:0000313" key="2">
    <source>
        <dbReference type="EMBL" id="QJD98156.1"/>
    </source>
</evidence>